<reference evidence="1 2" key="1">
    <citation type="journal article" date="2019" name="Sci. Rep.">
        <title>Orb-weaving spider Araneus ventricosus genome elucidates the spidroin gene catalogue.</title>
        <authorList>
            <person name="Kono N."/>
            <person name="Nakamura H."/>
            <person name="Ohtoshi R."/>
            <person name="Moran D.A.P."/>
            <person name="Shinohara A."/>
            <person name="Yoshida Y."/>
            <person name="Fujiwara M."/>
            <person name="Mori M."/>
            <person name="Tomita M."/>
            <person name="Arakawa K."/>
        </authorList>
    </citation>
    <scope>NUCLEOTIDE SEQUENCE [LARGE SCALE GENOMIC DNA]</scope>
</reference>
<protein>
    <submittedName>
        <fullName evidence="1">Uncharacterized protein</fullName>
    </submittedName>
</protein>
<dbReference type="AlphaFoldDB" id="A0A4Y2LQ58"/>
<evidence type="ECO:0000313" key="2">
    <source>
        <dbReference type="Proteomes" id="UP000499080"/>
    </source>
</evidence>
<proteinExistence type="predicted"/>
<accession>A0A4Y2LQ58</accession>
<evidence type="ECO:0000313" key="1">
    <source>
        <dbReference type="EMBL" id="GBN15487.1"/>
    </source>
</evidence>
<name>A0A4Y2LQ58_ARAVE</name>
<comment type="caution">
    <text evidence="1">The sequence shown here is derived from an EMBL/GenBank/DDBJ whole genome shotgun (WGS) entry which is preliminary data.</text>
</comment>
<sequence length="100" mass="11027">MSRLYSQASTELFTLVRELFTIIWKNAENNAQLLIKETAARLRNAVNELSTLNGTTSTVFCQVAVLRVIGYRTDCRSVPSSFLEHAKVGLKTSTGDASSN</sequence>
<organism evidence="1 2">
    <name type="scientific">Araneus ventricosus</name>
    <name type="common">Orbweaver spider</name>
    <name type="synonym">Epeira ventricosa</name>
    <dbReference type="NCBI Taxonomy" id="182803"/>
    <lineage>
        <taxon>Eukaryota</taxon>
        <taxon>Metazoa</taxon>
        <taxon>Ecdysozoa</taxon>
        <taxon>Arthropoda</taxon>
        <taxon>Chelicerata</taxon>
        <taxon>Arachnida</taxon>
        <taxon>Araneae</taxon>
        <taxon>Araneomorphae</taxon>
        <taxon>Entelegynae</taxon>
        <taxon>Araneoidea</taxon>
        <taxon>Araneidae</taxon>
        <taxon>Araneus</taxon>
    </lineage>
</organism>
<dbReference type="Proteomes" id="UP000499080">
    <property type="component" value="Unassembled WGS sequence"/>
</dbReference>
<gene>
    <name evidence="1" type="ORF">AVEN_8956_1</name>
</gene>
<keyword evidence="2" id="KW-1185">Reference proteome</keyword>
<dbReference type="EMBL" id="BGPR01006030">
    <property type="protein sequence ID" value="GBN15487.1"/>
    <property type="molecule type" value="Genomic_DNA"/>
</dbReference>